<dbReference type="PRINTS" id="PR00837">
    <property type="entry name" value="V5TPXLIKE"/>
</dbReference>
<sequence length="455" mass="52354">MILVLFCFQINFSVTFLKKIIFKIFVMIFVAQILFLLIHLSPSEQTPELIQSTPFSCKEIRAVLHFHNKKRNDIAFGKTKLKGGKNIWQLKWDEKLADVAYKYVQRCEIEHNNNRPNDTGENIAWRKSANEIQKPVSDMTEMMEEWYNEIEVYEENGKDNQSSSNFTQMIWAATKFVGCGFVYYVERTEYPLSPYCQMLICNYRPSGNVAGEDMYTKHDEAIEKCDIGVPSWEFEALCAHDAKHARTKDFCLGDFDSEVNNPFTCEEIVASLKYHNEVRNNVSLGKTILNPAKNMWQLKWDKKLEEMAQNFVKKCEFKHNDNRPIDAGENLAMKAFPNSLKSLDPVEMMDMWYTEYYNYGRKNGTTAHFTQLIWGSTKFVGCGIAHFLDKAGNPSYPYHTMLVCNYRPAGNLAGAHMYDKFLNGSKSCDVGVSSQLYKGLCAHDEEHAKSGDTCS</sequence>
<evidence type="ECO:0000259" key="2">
    <source>
        <dbReference type="SMART" id="SM00198"/>
    </source>
</evidence>
<dbReference type="InterPro" id="IPR001283">
    <property type="entry name" value="CRISP-related"/>
</dbReference>
<protein>
    <recommendedName>
        <fullName evidence="2">SCP domain-containing protein</fullName>
    </recommendedName>
</protein>
<feature type="transmembrane region" description="Helical" evidence="1">
    <location>
        <begin position="20"/>
        <end position="40"/>
    </location>
</feature>
<organism evidence="3 4">
    <name type="scientific">Nezara viridula</name>
    <name type="common">Southern green stink bug</name>
    <name type="synonym">Cimex viridulus</name>
    <dbReference type="NCBI Taxonomy" id="85310"/>
    <lineage>
        <taxon>Eukaryota</taxon>
        <taxon>Metazoa</taxon>
        <taxon>Ecdysozoa</taxon>
        <taxon>Arthropoda</taxon>
        <taxon>Hexapoda</taxon>
        <taxon>Insecta</taxon>
        <taxon>Pterygota</taxon>
        <taxon>Neoptera</taxon>
        <taxon>Paraneoptera</taxon>
        <taxon>Hemiptera</taxon>
        <taxon>Heteroptera</taxon>
        <taxon>Panheteroptera</taxon>
        <taxon>Pentatomomorpha</taxon>
        <taxon>Pentatomoidea</taxon>
        <taxon>Pentatomidae</taxon>
        <taxon>Pentatominae</taxon>
        <taxon>Nezara</taxon>
    </lineage>
</organism>
<keyword evidence="4" id="KW-1185">Reference proteome</keyword>
<keyword evidence="1" id="KW-1133">Transmembrane helix</keyword>
<dbReference type="SMART" id="SM00198">
    <property type="entry name" value="SCP"/>
    <property type="match status" value="2"/>
</dbReference>
<keyword evidence="1" id="KW-0472">Membrane</keyword>
<proteinExistence type="predicted"/>
<dbReference type="EMBL" id="OV725083">
    <property type="protein sequence ID" value="CAH1407283.1"/>
    <property type="molecule type" value="Genomic_DNA"/>
</dbReference>
<dbReference type="SUPFAM" id="SSF55797">
    <property type="entry name" value="PR-1-like"/>
    <property type="match status" value="2"/>
</dbReference>
<dbReference type="InterPro" id="IPR014044">
    <property type="entry name" value="CAP_dom"/>
</dbReference>
<accession>A0A9P0HSD2</accession>
<keyword evidence="1" id="KW-0812">Transmembrane</keyword>
<dbReference type="CDD" id="cd05380">
    <property type="entry name" value="CAP_euk"/>
    <property type="match status" value="2"/>
</dbReference>
<dbReference type="InterPro" id="IPR018244">
    <property type="entry name" value="Allrgn_V5/Tpx1_CS"/>
</dbReference>
<gene>
    <name evidence="3" type="ORF">NEZAVI_LOCUS15040</name>
</gene>
<feature type="domain" description="SCP" evidence="2">
    <location>
        <begin position="266"/>
        <end position="414"/>
    </location>
</feature>
<dbReference type="Pfam" id="PF00188">
    <property type="entry name" value="CAP"/>
    <property type="match status" value="2"/>
</dbReference>
<dbReference type="InterPro" id="IPR035940">
    <property type="entry name" value="CAP_sf"/>
</dbReference>
<reference evidence="3" key="1">
    <citation type="submission" date="2022-01" db="EMBL/GenBank/DDBJ databases">
        <authorList>
            <person name="King R."/>
        </authorList>
    </citation>
    <scope>NUCLEOTIDE SEQUENCE</scope>
</reference>
<dbReference type="PANTHER" id="PTHR10334">
    <property type="entry name" value="CYSTEINE-RICH SECRETORY PROTEIN-RELATED"/>
    <property type="match status" value="1"/>
</dbReference>
<evidence type="ECO:0000256" key="1">
    <source>
        <dbReference type="SAM" id="Phobius"/>
    </source>
</evidence>
<evidence type="ECO:0000313" key="3">
    <source>
        <dbReference type="EMBL" id="CAH1407283.1"/>
    </source>
</evidence>
<dbReference type="OrthoDB" id="6624809at2759"/>
<feature type="domain" description="SCP" evidence="2">
    <location>
        <begin position="58"/>
        <end position="211"/>
    </location>
</feature>
<dbReference type="Proteomes" id="UP001152798">
    <property type="component" value="Chromosome 7"/>
</dbReference>
<dbReference type="GO" id="GO:0005576">
    <property type="term" value="C:extracellular region"/>
    <property type="evidence" value="ECO:0007669"/>
    <property type="project" value="UniProtKB-SubCell"/>
</dbReference>
<dbReference type="Gene3D" id="3.40.33.10">
    <property type="entry name" value="CAP"/>
    <property type="match status" value="2"/>
</dbReference>
<evidence type="ECO:0000313" key="4">
    <source>
        <dbReference type="Proteomes" id="UP001152798"/>
    </source>
</evidence>
<name>A0A9P0HSD2_NEZVI</name>
<dbReference type="AlphaFoldDB" id="A0A9P0HSD2"/>
<dbReference type="PROSITE" id="PS01010">
    <property type="entry name" value="CRISP_2"/>
    <property type="match status" value="2"/>
</dbReference>